<dbReference type="Pfam" id="PF05728">
    <property type="entry name" value="UPF0227"/>
    <property type="match status" value="1"/>
</dbReference>
<name>A0AAU8S9W4_PSEPU</name>
<evidence type="ECO:0000313" key="1">
    <source>
        <dbReference type="EMBL" id="AJQ48541.1"/>
    </source>
</evidence>
<organism evidence="1 2">
    <name type="scientific">Pseudomonas putida S13.1.2</name>
    <dbReference type="NCBI Taxonomy" id="1384061"/>
    <lineage>
        <taxon>Bacteria</taxon>
        <taxon>Pseudomonadati</taxon>
        <taxon>Pseudomonadota</taxon>
        <taxon>Gammaproteobacteria</taxon>
        <taxon>Pseudomonadales</taxon>
        <taxon>Pseudomonadaceae</taxon>
        <taxon>Pseudomonas</taxon>
    </lineage>
</organism>
<reference evidence="1 2" key="1">
    <citation type="submission" date="2015-02" db="EMBL/GenBank/DDBJ databases">
        <title>Complete Genome Sequencing of Pseudomonas putida S13.1.2.</title>
        <authorList>
            <person name="Chong T.M."/>
            <person name="Chan K.G."/>
            <person name="Dessaux Y."/>
        </authorList>
    </citation>
    <scope>NUCLEOTIDE SEQUENCE [LARGE SCALE GENOMIC DNA]</scope>
    <source>
        <strain evidence="1 2">S13.1.2</strain>
    </source>
</reference>
<sequence length="256" mass="29176">MMNAVESPDNMNIKQAELAQSQAALSKVDFSKYEIQRNGVEALVMSGANPKRAVISFSSMNPGKYERWSWFFERHSEGSEDLYIIFKDDSQHYYLGDSTSSMYIRHIKFITEQLESRGLKASDTYMVGSSMGGYAALYFGFTLGVAGVVSINPQIDYSSTRRHSLQNWERQIREIGDTWVDLNDFVYRFDVKPKIHIEHGDYPADVAAVNKLIGSLTDLKICYSREFTGGGHSETTINKYRLFDIIDFWGKGRSMD</sequence>
<proteinExistence type="predicted"/>
<gene>
    <name evidence="1" type="ORF">N805_15585</name>
</gene>
<dbReference type="InterPro" id="IPR008886">
    <property type="entry name" value="UPF0227/Esterase_YqiA"/>
</dbReference>
<evidence type="ECO:0008006" key="3">
    <source>
        <dbReference type="Google" id="ProtNLM"/>
    </source>
</evidence>
<dbReference type="RefSeq" id="WP_019471918.1">
    <property type="nucleotide sequence ID" value="NZ_CP010979.1"/>
</dbReference>
<dbReference type="SUPFAM" id="SSF53474">
    <property type="entry name" value="alpha/beta-Hydrolases"/>
    <property type="match status" value="1"/>
</dbReference>
<dbReference type="InterPro" id="IPR029058">
    <property type="entry name" value="AB_hydrolase_fold"/>
</dbReference>
<dbReference type="AlphaFoldDB" id="A0AAU8S9W4"/>
<accession>A0AAU8S9W4</accession>
<dbReference type="Gene3D" id="3.40.50.1820">
    <property type="entry name" value="alpha/beta hydrolase"/>
    <property type="match status" value="1"/>
</dbReference>
<protein>
    <recommendedName>
        <fullName evidence="3">Esterase</fullName>
    </recommendedName>
</protein>
<dbReference type="EMBL" id="CP010979">
    <property type="protein sequence ID" value="AJQ48541.1"/>
    <property type="molecule type" value="Genomic_DNA"/>
</dbReference>
<evidence type="ECO:0000313" key="2">
    <source>
        <dbReference type="Proteomes" id="UP000033260"/>
    </source>
</evidence>
<dbReference type="Proteomes" id="UP000033260">
    <property type="component" value="Chromosome"/>
</dbReference>